<evidence type="ECO:0008006" key="2">
    <source>
        <dbReference type="Google" id="ProtNLM"/>
    </source>
</evidence>
<dbReference type="GO" id="GO:0030686">
    <property type="term" value="C:90S preribosome"/>
    <property type="evidence" value="ECO:0007669"/>
    <property type="project" value="TreeGrafter"/>
</dbReference>
<dbReference type="PANTHER" id="PTHR24030:SF0">
    <property type="entry name" value="PROTEIN CMSS1"/>
    <property type="match status" value="1"/>
</dbReference>
<evidence type="ECO:0000313" key="1">
    <source>
        <dbReference type="EMBL" id="JAG97462.1"/>
    </source>
</evidence>
<name>A0A0D6R0X0_ARACU</name>
<protein>
    <recommendedName>
        <fullName evidence="2">DEAD/DEAH box helicase domain-containing protein</fullName>
    </recommendedName>
</protein>
<dbReference type="GO" id="GO:0005634">
    <property type="term" value="C:nucleus"/>
    <property type="evidence" value="ECO:0007669"/>
    <property type="project" value="TreeGrafter"/>
</dbReference>
<dbReference type="PANTHER" id="PTHR24030">
    <property type="entry name" value="PROTEIN CMSS1"/>
    <property type="match status" value="1"/>
</dbReference>
<accession>A0A0D6R0X0</accession>
<sequence length="167" mass="18570">MLELSNNVDHSIQNLAKHVKAIFGSSWKDVLCEGNILEGNVAPGSPAILIISSSAVRCVEVLRGLRELTTNCHAAKLFAKHIKMEEQVSMLKGRVNIAGGTPSRIKNLIDIEALGISRLSVLVLDMHKDAKGQTLFTLPQVSNQFWELYRTHFHKQVILGKLRLCLY</sequence>
<dbReference type="Gene3D" id="3.40.50.300">
    <property type="entry name" value="P-loop containing nucleotide triphosphate hydrolases"/>
    <property type="match status" value="1"/>
</dbReference>
<organism evidence="1">
    <name type="scientific">Araucaria cunninghamii</name>
    <name type="common">Hoop pine</name>
    <name type="synonym">Moreton Bay pine</name>
    <dbReference type="NCBI Taxonomy" id="56994"/>
    <lineage>
        <taxon>Eukaryota</taxon>
        <taxon>Viridiplantae</taxon>
        <taxon>Streptophyta</taxon>
        <taxon>Embryophyta</taxon>
        <taxon>Tracheophyta</taxon>
        <taxon>Spermatophyta</taxon>
        <taxon>Pinopsida</taxon>
        <taxon>Pinidae</taxon>
        <taxon>Conifers II</taxon>
        <taxon>Araucariales</taxon>
        <taxon>Araucariaceae</taxon>
        <taxon>Araucaria</taxon>
    </lineage>
</organism>
<proteinExistence type="predicted"/>
<dbReference type="AlphaFoldDB" id="A0A0D6R0X0"/>
<reference evidence="1" key="1">
    <citation type="submission" date="2015-03" db="EMBL/GenBank/DDBJ databases">
        <title>A transcriptome of Araucaria cunninghamii, an australian fine timber species.</title>
        <authorList>
            <person name="Jing Yi C.J.Y."/>
            <person name="Yin San L.Y.S."/>
            <person name="Abdul Karim S.S."/>
            <person name="Wan Azmi N.N."/>
            <person name="Hercus R.R."/>
            <person name="Croft L.L."/>
        </authorList>
    </citation>
    <scope>NUCLEOTIDE SEQUENCE</scope>
    <source>
        <strain evidence="1">MI0301</strain>
        <tissue evidence="1">Leaf</tissue>
    </source>
</reference>
<dbReference type="InterPro" id="IPR027417">
    <property type="entry name" value="P-loop_NTPase"/>
</dbReference>
<dbReference type="Pfam" id="PF14617">
    <property type="entry name" value="CMS1"/>
    <property type="match status" value="1"/>
</dbReference>
<dbReference type="EMBL" id="GCKF01033008">
    <property type="protein sequence ID" value="JAG97462.1"/>
    <property type="molecule type" value="Transcribed_RNA"/>
</dbReference>
<dbReference type="InterPro" id="IPR032704">
    <property type="entry name" value="Cms1"/>
</dbReference>